<evidence type="ECO:0000256" key="1">
    <source>
        <dbReference type="SAM" id="MobiDB-lite"/>
    </source>
</evidence>
<evidence type="ECO:0000313" key="2">
    <source>
        <dbReference type="EMBL" id="KAJ1192961.1"/>
    </source>
</evidence>
<accession>A0AAV7UWH6</accession>
<gene>
    <name evidence="2" type="ORF">NDU88_002267</name>
</gene>
<proteinExistence type="predicted"/>
<feature type="region of interest" description="Disordered" evidence="1">
    <location>
        <begin position="43"/>
        <end position="106"/>
    </location>
</feature>
<protein>
    <submittedName>
        <fullName evidence="2">Uncharacterized protein</fullName>
    </submittedName>
</protein>
<keyword evidence="3" id="KW-1185">Reference proteome</keyword>
<dbReference type="EMBL" id="JANPWB010000004">
    <property type="protein sequence ID" value="KAJ1192961.1"/>
    <property type="molecule type" value="Genomic_DNA"/>
</dbReference>
<dbReference type="AlphaFoldDB" id="A0AAV7UWH6"/>
<feature type="compositionally biased region" description="Acidic residues" evidence="1">
    <location>
        <begin position="82"/>
        <end position="96"/>
    </location>
</feature>
<comment type="caution">
    <text evidence="2">The sequence shown here is derived from an EMBL/GenBank/DDBJ whole genome shotgun (WGS) entry which is preliminary data.</text>
</comment>
<evidence type="ECO:0000313" key="3">
    <source>
        <dbReference type="Proteomes" id="UP001066276"/>
    </source>
</evidence>
<dbReference type="Proteomes" id="UP001066276">
    <property type="component" value="Chromosome 2_2"/>
</dbReference>
<organism evidence="2 3">
    <name type="scientific">Pleurodeles waltl</name>
    <name type="common">Iberian ribbed newt</name>
    <dbReference type="NCBI Taxonomy" id="8319"/>
    <lineage>
        <taxon>Eukaryota</taxon>
        <taxon>Metazoa</taxon>
        <taxon>Chordata</taxon>
        <taxon>Craniata</taxon>
        <taxon>Vertebrata</taxon>
        <taxon>Euteleostomi</taxon>
        <taxon>Amphibia</taxon>
        <taxon>Batrachia</taxon>
        <taxon>Caudata</taxon>
        <taxon>Salamandroidea</taxon>
        <taxon>Salamandridae</taxon>
        <taxon>Pleurodelinae</taxon>
        <taxon>Pleurodeles</taxon>
    </lineage>
</organism>
<feature type="compositionally biased region" description="Basic and acidic residues" evidence="1">
    <location>
        <begin position="43"/>
        <end position="53"/>
    </location>
</feature>
<name>A0AAV7UWH6_PLEWA</name>
<reference evidence="2" key="1">
    <citation type="journal article" date="2022" name="bioRxiv">
        <title>Sequencing and chromosome-scale assembly of the giantPleurodeles waltlgenome.</title>
        <authorList>
            <person name="Brown T."/>
            <person name="Elewa A."/>
            <person name="Iarovenko S."/>
            <person name="Subramanian E."/>
            <person name="Araus A.J."/>
            <person name="Petzold A."/>
            <person name="Susuki M."/>
            <person name="Suzuki K.-i.T."/>
            <person name="Hayashi T."/>
            <person name="Toyoda A."/>
            <person name="Oliveira C."/>
            <person name="Osipova E."/>
            <person name="Leigh N.D."/>
            <person name="Simon A."/>
            <person name="Yun M.H."/>
        </authorList>
    </citation>
    <scope>NUCLEOTIDE SEQUENCE</scope>
    <source>
        <strain evidence="2">20211129_DDA</strain>
        <tissue evidence="2">Liver</tissue>
    </source>
</reference>
<sequence>MLGSAAASPRSVRFCPMTGEEQAVAYTILHTAQICERRRRRVDPGDLNYRDLSEGGVQASGVGRGNRRPLSRGGGSARLQAEEESLTDPTSGEEEGSAWALLERAA</sequence>